<feature type="chain" id="PRO_5029800810" description="Secreted protein" evidence="2">
    <location>
        <begin position="23"/>
        <end position="256"/>
    </location>
</feature>
<evidence type="ECO:0000256" key="1">
    <source>
        <dbReference type="SAM" id="MobiDB-lite"/>
    </source>
</evidence>
<feature type="signal peptide" evidence="2">
    <location>
        <begin position="1"/>
        <end position="22"/>
    </location>
</feature>
<reference evidence="3 4" key="1">
    <citation type="submission" date="2019-11" db="EMBL/GenBank/DDBJ databases">
        <title>Winogradskyella ouciana sp. nov., isolated from the hadal seawater of the Mariana Trench.</title>
        <authorList>
            <person name="Liu R."/>
        </authorList>
    </citation>
    <scope>NUCLEOTIDE SEQUENCE [LARGE SCALE GENOMIC DNA]</scope>
    <source>
        <strain evidence="3 4">ZXX205</strain>
    </source>
</reference>
<feature type="compositionally biased region" description="Basic and acidic residues" evidence="1">
    <location>
        <begin position="156"/>
        <end position="173"/>
    </location>
</feature>
<evidence type="ECO:0000256" key="2">
    <source>
        <dbReference type="SAM" id="SignalP"/>
    </source>
</evidence>
<protein>
    <recommendedName>
        <fullName evidence="5">Secreted protein</fullName>
    </recommendedName>
</protein>
<evidence type="ECO:0008006" key="5">
    <source>
        <dbReference type="Google" id="ProtNLM"/>
    </source>
</evidence>
<dbReference type="AlphaFoldDB" id="A0A7K1GF92"/>
<evidence type="ECO:0000313" key="4">
    <source>
        <dbReference type="Proteomes" id="UP000447545"/>
    </source>
</evidence>
<sequence length="256" mass="29441">MLRKAVLTVSITLMCLSGFAQMSINDYKYILVPKQFEFSKSADEYQLSSLTNFLFNKYGYQSYLIDEDLPEDLKNDRCLALMVDVSNDKSGIFKTKIEIALKDCFDNEVMVSRVGESRLKKFDKAYNEALRDAFETFKNVNYNYSPKSEVNATTVEKQEPQSNDKKESEVKQPDEVVETINEAGGNAQLYYAQAVKDGYQLVDSEPKIIMLLINTGAKDVFMVKNKNAIVYKENNQWVYYENTNGDITKYTMNIKF</sequence>
<dbReference type="Proteomes" id="UP000447545">
    <property type="component" value="Unassembled WGS sequence"/>
</dbReference>
<evidence type="ECO:0000313" key="3">
    <source>
        <dbReference type="EMBL" id="MTE27970.1"/>
    </source>
</evidence>
<keyword evidence="4" id="KW-1185">Reference proteome</keyword>
<dbReference type="EMBL" id="WJYA01000008">
    <property type="protein sequence ID" value="MTE27970.1"/>
    <property type="molecule type" value="Genomic_DNA"/>
</dbReference>
<proteinExistence type="predicted"/>
<comment type="caution">
    <text evidence="3">The sequence shown here is derived from an EMBL/GenBank/DDBJ whole genome shotgun (WGS) entry which is preliminary data.</text>
</comment>
<keyword evidence="2" id="KW-0732">Signal</keyword>
<gene>
    <name evidence="3" type="ORF">F1003_13590</name>
</gene>
<organism evidence="3 4">
    <name type="scientific">Winogradskyella ouciana</name>
    <dbReference type="NCBI Taxonomy" id="2608631"/>
    <lineage>
        <taxon>Bacteria</taxon>
        <taxon>Pseudomonadati</taxon>
        <taxon>Bacteroidota</taxon>
        <taxon>Flavobacteriia</taxon>
        <taxon>Flavobacteriales</taxon>
        <taxon>Flavobacteriaceae</taxon>
        <taxon>Winogradskyella</taxon>
    </lineage>
</organism>
<accession>A0A7K1GF92</accession>
<name>A0A7K1GF92_9FLAO</name>
<dbReference type="RefSeq" id="WP_155089983.1">
    <property type="nucleotide sequence ID" value="NZ_WJYA01000008.1"/>
</dbReference>
<feature type="region of interest" description="Disordered" evidence="1">
    <location>
        <begin position="149"/>
        <end position="173"/>
    </location>
</feature>